<accession>A0A2A7AVC2</accession>
<dbReference type="RefSeq" id="WP_097780259.1">
    <property type="nucleotide sequence ID" value="NZ_NMTZ01000027.1"/>
</dbReference>
<evidence type="ECO:0000313" key="1">
    <source>
        <dbReference type="EMBL" id="PDX83030.1"/>
    </source>
</evidence>
<dbReference type="Proteomes" id="UP000220480">
    <property type="component" value="Unassembled WGS sequence"/>
</dbReference>
<organism evidence="1 2">
    <name type="scientific">Faecalibacterium prausnitzii</name>
    <dbReference type="NCBI Taxonomy" id="853"/>
    <lineage>
        <taxon>Bacteria</taxon>
        <taxon>Bacillati</taxon>
        <taxon>Bacillota</taxon>
        <taxon>Clostridia</taxon>
        <taxon>Eubacteriales</taxon>
        <taxon>Oscillospiraceae</taxon>
        <taxon>Faecalibacterium</taxon>
    </lineage>
</organism>
<sequence>MAQEDMNVTIPPEMMQEIVRVASETAIEKFQHEAERNRKAVKDKRLHNTKLLLQNYHCFVEHSKSAVYEASQLSEDDDFEELMEELMSQSDGRVRVPVVRSIQESAAHTRIIVQHIDRMLEYYKFRCEHSKRAEEMRRYRTIYDLYIAPEPKTQQQIADEEHVDLSTVFRDQKAGISKLSALIFGWLD</sequence>
<dbReference type="EMBL" id="NMTZ01000027">
    <property type="protein sequence ID" value="PDX83030.1"/>
    <property type="molecule type" value="Genomic_DNA"/>
</dbReference>
<reference evidence="1 2" key="1">
    <citation type="journal article" date="2017" name="Front. Microbiol.">
        <title>New Insights into the Diversity of the Genus Faecalibacterium.</title>
        <authorList>
            <person name="Benevides L."/>
            <person name="Burman S."/>
            <person name="Martin R."/>
            <person name="Robert V."/>
            <person name="Thomas M."/>
            <person name="Miquel S."/>
            <person name="Chain F."/>
            <person name="Sokol H."/>
            <person name="Bermudez-Humaran L.G."/>
            <person name="Morrison M."/>
            <person name="Langella P."/>
            <person name="Azevedo V.A."/>
            <person name="Chatel J.M."/>
            <person name="Soares S."/>
        </authorList>
    </citation>
    <scope>NUCLEOTIDE SEQUENCE [LARGE SCALE GENOMIC DNA]</scope>
    <source>
        <strain evidence="1 2">CNCM I 4644</strain>
    </source>
</reference>
<protein>
    <submittedName>
        <fullName evidence="1">Uncharacterized protein</fullName>
    </submittedName>
</protein>
<evidence type="ECO:0000313" key="2">
    <source>
        <dbReference type="Proteomes" id="UP000220480"/>
    </source>
</evidence>
<name>A0A2A7AVC2_9FIRM</name>
<comment type="caution">
    <text evidence="1">The sequence shown here is derived from an EMBL/GenBank/DDBJ whole genome shotgun (WGS) entry which is preliminary data.</text>
</comment>
<dbReference type="AlphaFoldDB" id="A0A2A7AVC2"/>
<gene>
    <name evidence="1" type="ORF">CGS59_13005</name>
</gene>
<proteinExistence type="predicted"/>